<keyword evidence="2" id="KW-0496">Mitochondrion</keyword>
<comment type="caution">
    <text evidence="2">The sequence shown here is derived from an EMBL/GenBank/DDBJ whole genome shotgun (WGS) entry which is preliminary data.</text>
</comment>
<dbReference type="Proteomes" id="UP000626092">
    <property type="component" value="Unassembled WGS sequence"/>
</dbReference>
<evidence type="ECO:0000256" key="1">
    <source>
        <dbReference type="SAM" id="MobiDB-lite"/>
    </source>
</evidence>
<dbReference type="PANTHER" id="PTHR32108:SF9">
    <property type="entry name" value="REVERSE TRANSCRIPTASE RNASE H-LIKE DOMAIN-CONTAINING PROTEIN"/>
    <property type="match status" value="1"/>
</dbReference>
<dbReference type="PANTHER" id="PTHR32108">
    <property type="entry name" value="DNA-DIRECTED RNA POLYMERASE SUBUNIT ALPHA"/>
    <property type="match status" value="1"/>
</dbReference>
<accession>A0A834FXA1</accession>
<evidence type="ECO:0000313" key="2">
    <source>
        <dbReference type="EMBL" id="KAF7117268.1"/>
    </source>
</evidence>
<gene>
    <name evidence="2" type="ORF">RHSIM_RhsimMtG0007000</name>
</gene>
<keyword evidence="3" id="KW-1185">Reference proteome</keyword>
<dbReference type="EMBL" id="WJXA01000014">
    <property type="protein sequence ID" value="KAF7117268.1"/>
    <property type="molecule type" value="Genomic_DNA"/>
</dbReference>
<protein>
    <submittedName>
        <fullName evidence="2">Uncharacterized protein</fullName>
    </submittedName>
</protein>
<proteinExistence type="predicted"/>
<name>A0A834FXA1_RHOSS</name>
<feature type="compositionally biased region" description="Low complexity" evidence="1">
    <location>
        <begin position="44"/>
        <end position="55"/>
    </location>
</feature>
<feature type="region of interest" description="Disordered" evidence="1">
    <location>
        <begin position="37"/>
        <end position="74"/>
    </location>
</feature>
<organism evidence="2 3">
    <name type="scientific">Rhododendron simsii</name>
    <name type="common">Sims's rhododendron</name>
    <dbReference type="NCBI Taxonomy" id="118357"/>
    <lineage>
        <taxon>Eukaryota</taxon>
        <taxon>Viridiplantae</taxon>
        <taxon>Streptophyta</taxon>
        <taxon>Embryophyta</taxon>
        <taxon>Tracheophyta</taxon>
        <taxon>Spermatophyta</taxon>
        <taxon>Magnoliopsida</taxon>
        <taxon>eudicotyledons</taxon>
        <taxon>Gunneridae</taxon>
        <taxon>Pentapetalae</taxon>
        <taxon>asterids</taxon>
        <taxon>Ericales</taxon>
        <taxon>Ericaceae</taxon>
        <taxon>Ericoideae</taxon>
        <taxon>Rhodoreae</taxon>
        <taxon>Rhododendron</taxon>
    </lineage>
</organism>
<dbReference type="OrthoDB" id="1418540at2759"/>
<sequence length="361" mass="40548">MLFCRSDQEVRAARRQRTGRKLGKAVVRSVFWLRGPSKGKEAASRGMDSSSGSVSDKSRQDSSDGNNYGPGTVSYLKATKESSEHPYKDEELGLYCLRRQACFPVSGIETGFRVKIEPYTDEVNLRFVHLEGLTSEGKDGFRIPHRLFQLIRVLDITGSHWEELRIDREKTLGKPDLVKDAEVVRPPHGTRERGLLAGRQTLPTYSARRPGNERSGIHALTSPVAIASTGSRLGSKASKYRKECQRYSTELKIEAPHPLYAHPLGYVSLLCWSYTPEELEVRRKKGKEKDALQDLEPVKQKVTDEQVRDFLKLIKKSEYSIVAQLGRLTAQISILDLLLASEAHRSALLPQPDACSIQHHS</sequence>
<reference evidence="2" key="1">
    <citation type="submission" date="2019-11" db="EMBL/GenBank/DDBJ databases">
        <authorList>
            <person name="Liu Y."/>
            <person name="Hou J."/>
            <person name="Li T.-Q."/>
            <person name="Guan C.-H."/>
            <person name="Wu X."/>
            <person name="Wu H.-Z."/>
            <person name="Ling F."/>
            <person name="Zhang R."/>
            <person name="Shi X.-G."/>
            <person name="Ren J.-P."/>
            <person name="Chen E.-F."/>
            <person name="Sun J.-M."/>
        </authorList>
    </citation>
    <scope>NUCLEOTIDE SEQUENCE</scope>
    <source>
        <strain evidence="2">Adult_tree_wgs_1</strain>
        <tissue evidence="2">Leaves</tissue>
    </source>
</reference>
<evidence type="ECO:0000313" key="3">
    <source>
        <dbReference type="Proteomes" id="UP000626092"/>
    </source>
</evidence>
<geneLocation type="mitochondrion" evidence="2"/>
<dbReference type="AlphaFoldDB" id="A0A834FXA1"/>